<organism evidence="7 8">
    <name type="scientific">Alicyclobacillus vulcanalis</name>
    <dbReference type="NCBI Taxonomy" id="252246"/>
    <lineage>
        <taxon>Bacteria</taxon>
        <taxon>Bacillati</taxon>
        <taxon>Bacillota</taxon>
        <taxon>Bacilli</taxon>
        <taxon>Bacillales</taxon>
        <taxon>Alicyclobacillaceae</taxon>
        <taxon>Alicyclobacillus</taxon>
    </lineage>
</organism>
<feature type="modified residue" description="N6-(pyridoxal phosphate)lysine" evidence="4">
    <location>
        <position position="5"/>
    </location>
</feature>
<evidence type="ECO:0000256" key="4">
    <source>
        <dbReference type="PIRSR" id="PIRSR600821-50"/>
    </source>
</evidence>
<dbReference type="Pfam" id="PF00842">
    <property type="entry name" value="Ala_racemase_C"/>
    <property type="match status" value="1"/>
</dbReference>
<evidence type="ECO:0000259" key="6">
    <source>
        <dbReference type="SMART" id="SM01005"/>
    </source>
</evidence>
<name>A0A1N7PRU8_9BACL</name>
<dbReference type="PANTHER" id="PTHR30511:SF0">
    <property type="entry name" value="ALANINE RACEMASE, CATABOLIC-RELATED"/>
    <property type="match status" value="1"/>
</dbReference>
<keyword evidence="2 4" id="KW-0663">Pyridoxal phosphate</keyword>
<keyword evidence="8" id="KW-1185">Reference proteome</keyword>
<dbReference type="Pfam" id="PF01168">
    <property type="entry name" value="Ala_racemase_N"/>
    <property type="match status" value="1"/>
</dbReference>
<dbReference type="SUPFAM" id="SSF51419">
    <property type="entry name" value="PLP-binding barrel"/>
    <property type="match status" value="1"/>
</dbReference>
<evidence type="ECO:0000313" key="7">
    <source>
        <dbReference type="EMBL" id="SIT13292.1"/>
    </source>
</evidence>
<feature type="binding site" evidence="5">
    <location>
        <position position="103"/>
    </location>
    <ligand>
        <name>substrate</name>
    </ligand>
</feature>
<dbReference type="PRINTS" id="PR00992">
    <property type="entry name" value="ALARACEMASE"/>
</dbReference>
<dbReference type="SMART" id="SM01005">
    <property type="entry name" value="Ala_racemase_C"/>
    <property type="match status" value="1"/>
</dbReference>
<dbReference type="InterPro" id="IPR009006">
    <property type="entry name" value="Ala_racemase/Decarboxylase_C"/>
</dbReference>
<dbReference type="CDD" id="cd00430">
    <property type="entry name" value="PLPDE_III_AR"/>
    <property type="match status" value="1"/>
</dbReference>
<evidence type="ECO:0000313" key="8">
    <source>
        <dbReference type="Proteomes" id="UP000186156"/>
    </source>
</evidence>
<dbReference type="STRING" id="252246.SAMN05421799_11647"/>
<dbReference type="EMBL" id="FTOO01000016">
    <property type="protein sequence ID" value="SIT13292.1"/>
    <property type="molecule type" value="Genomic_DNA"/>
</dbReference>
<sequence>MAVLKRDAYGLGAVTIAQTLRACGVKAFAVDNAAEGIVLRTHGISEPILIIDGDIPDNASIAIDYNLIPGIAQDQLLKAYQDAALERRREVRIWLVYNVGFNRSGYKDLGEFAQFVTSVKNCSHLIADGIYAHLTNSNGDSKISWEQIKKFKDAVECAESILGRRIQTSLFASHGLVRWAKKFPTDWVRPGILLYGEDAFQDELIEEEALVAIGSLRPAIRLRTRIIHLLRFDKEEGVGYGQHHQARPGQCLATLSIGFGSGYPFISKDLNAIVHGKVVPVFGDIGMDAMQIDVTDVPDVQLYDWVTLIGKESGVRISVKELARRARTTPYQLLAGLKCERIYL</sequence>
<accession>A0A1N7PRU8</accession>
<dbReference type="GO" id="GO:0008784">
    <property type="term" value="F:alanine racemase activity"/>
    <property type="evidence" value="ECO:0007669"/>
    <property type="project" value="InterPro"/>
</dbReference>
<dbReference type="NCBIfam" id="TIGR00492">
    <property type="entry name" value="alr"/>
    <property type="match status" value="1"/>
</dbReference>
<dbReference type="InterPro" id="IPR029066">
    <property type="entry name" value="PLP-binding_barrel"/>
</dbReference>
<reference evidence="8" key="1">
    <citation type="submission" date="2017-01" db="EMBL/GenBank/DDBJ databases">
        <authorList>
            <person name="Varghese N."/>
            <person name="Submissions S."/>
        </authorList>
    </citation>
    <scope>NUCLEOTIDE SEQUENCE [LARGE SCALE GENOMIC DNA]</scope>
    <source>
        <strain evidence="8">DSM 16176</strain>
    </source>
</reference>
<dbReference type="PANTHER" id="PTHR30511">
    <property type="entry name" value="ALANINE RACEMASE"/>
    <property type="match status" value="1"/>
</dbReference>
<dbReference type="Gene3D" id="2.40.37.10">
    <property type="entry name" value="Lyase, Ornithine Decarboxylase, Chain A, domain 1"/>
    <property type="match status" value="1"/>
</dbReference>
<protein>
    <submittedName>
        <fullName evidence="7">Alanine racemase</fullName>
    </submittedName>
</protein>
<dbReference type="AlphaFoldDB" id="A0A1N7PRU8"/>
<dbReference type="Proteomes" id="UP000186156">
    <property type="component" value="Unassembled WGS sequence"/>
</dbReference>
<keyword evidence="3" id="KW-0413">Isomerase</keyword>
<comment type="cofactor">
    <cofactor evidence="1 4">
        <name>pyridoxal 5'-phosphate</name>
        <dbReference type="ChEBI" id="CHEBI:597326"/>
    </cofactor>
</comment>
<dbReference type="GO" id="GO:0006522">
    <property type="term" value="P:alanine metabolic process"/>
    <property type="evidence" value="ECO:0007669"/>
    <property type="project" value="InterPro"/>
</dbReference>
<proteinExistence type="predicted"/>
<dbReference type="SUPFAM" id="SSF50621">
    <property type="entry name" value="Alanine racemase C-terminal domain-like"/>
    <property type="match status" value="1"/>
</dbReference>
<evidence type="ECO:0000256" key="3">
    <source>
        <dbReference type="ARBA" id="ARBA00023235"/>
    </source>
</evidence>
<evidence type="ECO:0000256" key="1">
    <source>
        <dbReference type="ARBA" id="ARBA00001933"/>
    </source>
</evidence>
<gene>
    <name evidence="7" type="ORF">SAMN05421799_11647</name>
</gene>
<dbReference type="Gene3D" id="3.20.20.10">
    <property type="entry name" value="Alanine racemase"/>
    <property type="match status" value="1"/>
</dbReference>
<dbReference type="InterPro" id="IPR001608">
    <property type="entry name" value="Ala_racemase_N"/>
</dbReference>
<dbReference type="InterPro" id="IPR000821">
    <property type="entry name" value="Ala_racemase"/>
</dbReference>
<feature type="binding site" evidence="5">
    <location>
        <position position="287"/>
    </location>
    <ligand>
        <name>substrate</name>
    </ligand>
</feature>
<evidence type="ECO:0000256" key="5">
    <source>
        <dbReference type="PIRSR" id="PIRSR600821-52"/>
    </source>
</evidence>
<dbReference type="InterPro" id="IPR011079">
    <property type="entry name" value="Ala_racemase_C"/>
</dbReference>
<dbReference type="GO" id="GO:0005829">
    <property type="term" value="C:cytosol"/>
    <property type="evidence" value="ECO:0007669"/>
    <property type="project" value="TreeGrafter"/>
</dbReference>
<evidence type="ECO:0000256" key="2">
    <source>
        <dbReference type="ARBA" id="ARBA00022898"/>
    </source>
</evidence>
<dbReference type="GO" id="GO:0030170">
    <property type="term" value="F:pyridoxal phosphate binding"/>
    <property type="evidence" value="ECO:0007669"/>
    <property type="project" value="TreeGrafter"/>
</dbReference>
<feature type="domain" description="Alanine racemase C-terminal" evidence="6">
    <location>
        <begin position="219"/>
        <end position="344"/>
    </location>
</feature>